<dbReference type="AlphaFoldDB" id="A0A1H1UT21"/>
<proteinExistence type="predicted"/>
<dbReference type="Proteomes" id="UP000243904">
    <property type="component" value="Chromosome I"/>
</dbReference>
<accession>A0A1H1UT21</accession>
<reference evidence="2" key="1">
    <citation type="submission" date="2016-10" db="EMBL/GenBank/DDBJ databases">
        <authorList>
            <person name="Varghese N."/>
            <person name="Submissions S."/>
        </authorList>
    </citation>
    <scope>NUCLEOTIDE SEQUENCE [LARGE SCALE GENOMIC DNA]</scope>
    <source>
        <strain evidence="2">GAS369</strain>
    </source>
</reference>
<evidence type="ECO:0000313" key="2">
    <source>
        <dbReference type="Proteomes" id="UP000243904"/>
    </source>
</evidence>
<protein>
    <submittedName>
        <fullName evidence="1">Uncharacterized protein</fullName>
    </submittedName>
</protein>
<gene>
    <name evidence="1" type="ORF">SAMN05444158_3090</name>
</gene>
<dbReference type="EMBL" id="LT629750">
    <property type="protein sequence ID" value="SDS75623.1"/>
    <property type="molecule type" value="Genomic_DNA"/>
</dbReference>
<evidence type="ECO:0000313" key="1">
    <source>
        <dbReference type="EMBL" id="SDS75623.1"/>
    </source>
</evidence>
<keyword evidence="2" id="KW-1185">Reference proteome</keyword>
<name>A0A1H1UT21_9BRAD</name>
<organism evidence="1 2">
    <name type="scientific">Bradyrhizobium canariense</name>
    <dbReference type="NCBI Taxonomy" id="255045"/>
    <lineage>
        <taxon>Bacteria</taxon>
        <taxon>Pseudomonadati</taxon>
        <taxon>Pseudomonadota</taxon>
        <taxon>Alphaproteobacteria</taxon>
        <taxon>Hyphomicrobiales</taxon>
        <taxon>Nitrobacteraceae</taxon>
        <taxon>Bradyrhizobium</taxon>
    </lineage>
</organism>
<sequence>MAEHGMKVRKWGYRRAMKIGSHTCVIIALFAAVFGCGISLVSATDFCIELTGIGFNRGHERRGDENACAGDESLNIKGVARDRARNNANNAIASQCLRDVTHTIGQQACARINLVANTSPNNLWADFPPAAKPNADNVRYIGRGVEGSASVNLCAVARDVRIRTRSVVDGHCPHVNGLLPHRIFATARARARCAVICSSPQPE</sequence>